<evidence type="ECO:0000313" key="3">
    <source>
        <dbReference type="Proteomes" id="UP000286208"/>
    </source>
</evidence>
<feature type="signal peptide" evidence="1">
    <location>
        <begin position="1"/>
        <end position="38"/>
    </location>
</feature>
<keyword evidence="3" id="KW-1185">Reference proteome</keyword>
<dbReference type="InterPro" id="IPR009003">
    <property type="entry name" value="Peptidase_S1_PA"/>
</dbReference>
<dbReference type="SUPFAM" id="SSF50494">
    <property type="entry name" value="Trypsin-like serine proteases"/>
    <property type="match status" value="1"/>
</dbReference>
<evidence type="ECO:0000313" key="2">
    <source>
        <dbReference type="EMBL" id="RVW09307.1"/>
    </source>
</evidence>
<reference evidence="2 3" key="1">
    <citation type="submission" date="2018-11" db="EMBL/GenBank/DDBJ databases">
        <title>Rhodococcus spongicola sp. nov. and Rhodococcus xishaensis sp. nov. from marine sponges.</title>
        <authorList>
            <person name="Li L."/>
            <person name="Lin H.W."/>
        </authorList>
    </citation>
    <scope>NUCLEOTIDE SEQUENCE [LARGE SCALE GENOMIC DNA]</scope>
    <source>
        <strain evidence="2 3">CCTCC AB2014297</strain>
    </source>
</reference>
<comment type="caution">
    <text evidence="2">The sequence shown here is derived from an EMBL/GenBank/DDBJ whole genome shotgun (WGS) entry which is preliminary data.</text>
</comment>
<name>A0A3S3AIX2_9NOCA</name>
<organism evidence="2 3">
    <name type="scientific">Prescottella agglutinans</name>
    <dbReference type="NCBI Taxonomy" id="1644129"/>
    <lineage>
        <taxon>Bacteria</taxon>
        <taxon>Bacillati</taxon>
        <taxon>Actinomycetota</taxon>
        <taxon>Actinomycetes</taxon>
        <taxon>Mycobacteriales</taxon>
        <taxon>Nocardiaceae</taxon>
        <taxon>Prescottella</taxon>
    </lineage>
</organism>
<evidence type="ECO:0000256" key="1">
    <source>
        <dbReference type="SAM" id="SignalP"/>
    </source>
</evidence>
<keyword evidence="2" id="KW-0378">Hydrolase</keyword>
<dbReference type="Gene3D" id="2.40.10.10">
    <property type="entry name" value="Trypsin-like serine proteases"/>
    <property type="match status" value="2"/>
</dbReference>
<dbReference type="InterPro" id="IPR035070">
    <property type="entry name" value="Streptogrisin_prodomain"/>
</dbReference>
<keyword evidence="2" id="KW-0645">Protease</keyword>
<accession>A0A3S3AIX2</accession>
<feature type="chain" id="PRO_5038951958" evidence="1">
    <location>
        <begin position="39"/>
        <end position="462"/>
    </location>
</feature>
<dbReference type="Gene3D" id="3.30.300.50">
    <property type="match status" value="1"/>
</dbReference>
<dbReference type="Proteomes" id="UP000286208">
    <property type="component" value="Unassembled WGS sequence"/>
</dbReference>
<dbReference type="InterPro" id="IPR043504">
    <property type="entry name" value="Peptidase_S1_PA_chymotrypsin"/>
</dbReference>
<dbReference type="RefSeq" id="WP_127916106.1">
    <property type="nucleotide sequence ID" value="NZ_RKLP01000005.1"/>
</dbReference>
<protein>
    <submittedName>
        <fullName evidence="2">Protease</fullName>
    </submittedName>
</protein>
<dbReference type="GO" id="GO:0008233">
    <property type="term" value="F:peptidase activity"/>
    <property type="evidence" value="ECO:0007669"/>
    <property type="project" value="UniProtKB-KW"/>
</dbReference>
<dbReference type="GO" id="GO:0006508">
    <property type="term" value="P:proteolysis"/>
    <property type="evidence" value="ECO:0007669"/>
    <property type="project" value="UniProtKB-KW"/>
</dbReference>
<dbReference type="EMBL" id="RKLP01000005">
    <property type="protein sequence ID" value="RVW09307.1"/>
    <property type="molecule type" value="Genomic_DNA"/>
</dbReference>
<dbReference type="AlphaFoldDB" id="A0A3S3AIX2"/>
<sequence>MRTSLAPRAAVLSFARRAAVVGSSTLLLAAPLTASAHAEPTDPVGSSGAGVTQLSADELPADLVEAITRDLQISPQEYLDRAARAQELGSYAADFRAERPEEFAGAWMGLDGHPVVAVTTTEAAQDAARDGYRTHMAPVSLEGLEQSVADFNRWVSDLPREIASQVGSASIDVLNNQIVVDIANSPAGRALDLPTQIANVKVQLSNVGPAPVERTPMGGDTYVTSAKPLGDAPRDEIGICSFGFNGVDRNGNAVNISAGHCDPAQGANAGVYLPNRENLADSLEVGKFARSEIGGNDTIDYSLIRLNDAGLRVGLDRPVIRGAGGSTLTVTGTAVPVVGAPICKSGQTSSFTCGVVSADRVEAQLMTFDGASHTVRGFAGTACTLAGDSGGAIVTGTLALGITSGSNSSDAPSCAEANMVLAFDGGTSNLGIPIRTILGAADASSGGGLGAGLSVRTGAAGA</sequence>
<dbReference type="OrthoDB" id="4151186at2"/>
<gene>
    <name evidence="2" type="ORF">EGT67_10910</name>
</gene>
<proteinExistence type="predicted"/>
<keyword evidence="1" id="KW-0732">Signal</keyword>
<dbReference type="CDD" id="cd21112">
    <property type="entry name" value="alphaLP-like"/>
    <property type="match status" value="1"/>
</dbReference>